<organism evidence="1">
    <name type="scientific">Zea mays</name>
    <name type="common">Maize</name>
    <dbReference type="NCBI Taxonomy" id="4577"/>
    <lineage>
        <taxon>Eukaryota</taxon>
        <taxon>Viridiplantae</taxon>
        <taxon>Streptophyta</taxon>
        <taxon>Embryophyta</taxon>
        <taxon>Tracheophyta</taxon>
        <taxon>Spermatophyta</taxon>
        <taxon>Magnoliopsida</taxon>
        <taxon>Liliopsida</taxon>
        <taxon>Poales</taxon>
        <taxon>Poaceae</taxon>
        <taxon>PACMAD clade</taxon>
        <taxon>Panicoideae</taxon>
        <taxon>Andropogonodae</taxon>
        <taxon>Andropogoneae</taxon>
        <taxon>Tripsacinae</taxon>
        <taxon>Zea</taxon>
    </lineage>
</organism>
<accession>B6SJD7</accession>
<name>B6SJD7_MAIZE</name>
<dbReference type="EMBL" id="EU952852">
    <property type="protein sequence ID" value="ACG24970.1"/>
    <property type="molecule type" value="mRNA"/>
</dbReference>
<evidence type="ECO:0000313" key="1">
    <source>
        <dbReference type="EMBL" id="ACG24970.1"/>
    </source>
</evidence>
<proteinExistence type="evidence at transcript level"/>
<sequence length="32" mass="3601">MMLSSMDASLVIPPVIFMWMDVHVCCTLMNKG</sequence>
<dbReference type="AlphaFoldDB" id="B6SJD7"/>
<protein>
    <submittedName>
        <fullName evidence="1">Uncharacterized protein</fullName>
    </submittedName>
</protein>
<reference evidence="1" key="1">
    <citation type="journal article" date="2009" name="Plant Mol. Biol.">
        <title>Insights into corn genes derived from large-scale cDNA sequencing.</title>
        <authorList>
            <person name="Alexandrov N.N."/>
            <person name="Brover V.V."/>
            <person name="Freidin S."/>
            <person name="Troukhan M.E."/>
            <person name="Tatarinova T.V."/>
            <person name="Zhang H."/>
            <person name="Swaller T.J."/>
            <person name="Lu Y.P."/>
            <person name="Bouck J."/>
            <person name="Flavell R.B."/>
            <person name="Feldmann K.A."/>
        </authorList>
    </citation>
    <scope>NUCLEOTIDE SEQUENCE</scope>
</reference>